<sequence>MKKWMMESTSIKQYMLKSYSKSTTNLGLWFKKFDKCKLKGYYSLGKARDKASFPIHYKSRIYIHCICCFQLLYIKHKLEYYNIFESSIPLLCDNIATINLSKNLILHSREIEIKHHFIRYYI</sequence>
<feature type="non-terminal residue" evidence="1">
    <location>
        <position position="1"/>
    </location>
</feature>
<accession>A0A371I683</accession>
<keyword evidence="2" id="KW-1185">Reference proteome</keyword>
<dbReference type="AlphaFoldDB" id="A0A371I683"/>
<reference evidence="1" key="1">
    <citation type="submission" date="2018-05" db="EMBL/GenBank/DDBJ databases">
        <title>Draft genome of Mucuna pruriens seed.</title>
        <authorList>
            <person name="Nnadi N.E."/>
            <person name="Vos R."/>
            <person name="Hasami M.H."/>
            <person name="Devisetty U.K."/>
            <person name="Aguiy J.C."/>
        </authorList>
    </citation>
    <scope>NUCLEOTIDE SEQUENCE [LARGE SCALE GENOMIC DNA]</scope>
    <source>
        <strain evidence="1">JCA_2017</strain>
    </source>
</reference>
<dbReference type="EMBL" id="QJKJ01000823">
    <property type="protein sequence ID" value="RDY10555.1"/>
    <property type="molecule type" value="Genomic_DNA"/>
</dbReference>
<proteinExistence type="predicted"/>
<protein>
    <recommendedName>
        <fullName evidence="3">Copia protein</fullName>
    </recommendedName>
</protein>
<comment type="caution">
    <text evidence="1">The sequence shown here is derived from an EMBL/GenBank/DDBJ whole genome shotgun (WGS) entry which is preliminary data.</text>
</comment>
<name>A0A371I683_MUCPR</name>
<dbReference type="Proteomes" id="UP000257109">
    <property type="component" value="Unassembled WGS sequence"/>
</dbReference>
<evidence type="ECO:0000313" key="1">
    <source>
        <dbReference type="EMBL" id="RDY10555.1"/>
    </source>
</evidence>
<organism evidence="1 2">
    <name type="scientific">Mucuna pruriens</name>
    <name type="common">Velvet bean</name>
    <name type="synonym">Dolichos pruriens</name>
    <dbReference type="NCBI Taxonomy" id="157652"/>
    <lineage>
        <taxon>Eukaryota</taxon>
        <taxon>Viridiplantae</taxon>
        <taxon>Streptophyta</taxon>
        <taxon>Embryophyta</taxon>
        <taxon>Tracheophyta</taxon>
        <taxon>Spermatophyta</taxon>
        <taxon>Magnoliopsida</taxon>
        <taxon>eudicotyledons</taxon>
        <taxon>Gunneridae</taxon>
        <taxon>Pentapetalae</taxon>
        <taxon>rosids</taxon>
        <taxon>fabids</taxon>
        <taxon>Fabales</taxon>
        <taxon>Fabaceae</taxon>
        <taxon>Papilionoideae</taxon>
        <taxon>50 kb inversion clade</taxon>
        <taxon>NPAAA clade</taxon>
        <taxon>indigoferoid/millettioid clade</taxon>
        <taxon>Phaseoleae</taxon>
        <taxon>Mucuna</taxon>
    </lineage>
</organism>
<evidence type="ECO:0008006" key="3">
    <source>
        <dbReference type="Google" id="ProtNLM"/>
    </source>
</evidence>
<evidence type="ECO:0000313" key="2">
    <source>
        <dbReference type="Proteomes" id="UP000257109"/>
    </source>
</evidence>
<gene>
    <name evidence="1" type="ORF">CR513_04926</name>
</gene>